<gene>
    <name evidence="2" type="ORF">c1_g4_i4</name>
</gene>
<dbReference type="PANTHER" id="PTHR11012">
    <property type="entry name" value="PROTEIN KINASE-LIKE DOMAIN-CONTAINING"/>
    <property type="match status" value="1"/>
</dbReference>
<dbReference type="AlphaFoldDB" id="A0A0K8UV72"/>
<dbReference type="EMBL" id="GDHF01021737">
    <property type="protein sequence ID" value="JAI30577.1"/>
    <property type="molecule type" value="Transcribed_RNA"/>
</dbReference>
<dbReference type="SUPFAM" id="SSF56112">
    <property type="entry name" value="Protein kinase-like (PK-like)"/>
    <property type="match status" value="1"/>
</dbReference>
<dbReference type="Gene3D" id="3.90.1200.10">
    <property type="match status" value="1"/>
</dbReference>
<name>A0A0K8UV72_BACLA</name>
<organism evidence="2">
    <name type="scientific">Bactrocera latifrons</name>
    <name type="common">Malaysian fruit fly</name>
    <name type="synonym">Chaetodacus latifrons</name>
    <dbReference type="NCBI Taxonomy" id="174628"/>
    <lineage>
        <taxon>Eukaryota</taxon>
        <taxon>Metazoa</taxon>
        <taxon>Ecdysozoa</taxon>
        <taxon>Arthropoda</taxon>
        <taxon>Hexapoda</taxon>
        <taxon>Insecta</taxon>
        <taxon>Pterygota</taxon>
        <taxon>Neoptera</taxon>
        <taxon>Endopterygota</taxon>
        <taxon>Diptera</taxon>
        <taxon>Brachycera</taxon>
        <taxon>Muscomorpha</taxon>
        <taxon>Tephritoidea</taxon>
        <taxon>Tephritidae</taxon>
        <taxon>Bactrocera</taxon>
        <taxon>Bactrocera</taxon>
    </lineage>
</organism>
<proteinExistence type="predicted"/>
<reference evidence="2" key="1">
    <citation type="submission" date="2015-06" db="EMBL/GenBank/DDBJ databases">
        <authorList>
            <person name="Hoefler B.C."/>
            <person name="Straight P.D."/>
        </authorList>
    </citation>
    <scope>NUCLEOTIDE SEQUENCE</scope>
</reference>
<dbReference type="Pfam" id="PF02958">
    <property type="entry name" value="EcKL"/>
    <property type="match status" value="1"/>
</dbReference>
<dbReference type="InterPro" id="IPR015897">
    <property type="entry name" value="CHK_kinase-like"/>
</dbReference>
<protein>
    <recommendedName>
        <fullName evidence="1">CHK kinase-like domain-containing protein</fullName>
    </recommendedName>
</protein>
<dbReference type="SMART" id="SM00587">
    <property type="entry name" value="CHK"/>
    <property type="match status" value="1"/>
</dbReference>
<sequence length="424" mass="49244">MPIDSCEILSLQKMFVPGIEDLKSVVQPHLAGGELQSYSTRYLTKPGDNYGSCMLAIAAKIKRPNGVIEELPLIAKLPPVTNDLWWQIFQPERTCITENKMYEIVVPEIHLLQLEAGLSKDKLFDGLPAYYGSRISLDPNATKVDRDAVLVQENLQLSGYRAGNRHKMFDYVHAKLVLEYMAQYHALPIALRIKKTELFARTIRPYFNRFNMNTTMGDEMKNEMRRELREDLQLATNNNEEAINKILERFQVYDKWLEQPEAVDGLYTSLVHCDLWINNIMFKYDDSNQPTQLKFVDFQIAQYESCAHDIIFFLFSSVDCAVLEDNFESFLKIYYDAFIHNLEEMQINTDDYSYDGFLNEVRRVGPIEIPHPIFMTKVILADNSTLPEDFKDLDMTILSKNRGLQTITKRLEDILRLAKKFKMI</sequence>
<feature type="domain" description="CHK kinase-like" evidence="1">
    <location>
        <begin position="150"/>
        <end position="344"/>
    </location>
</feature>
<evidence type="ECO:0000259" key="1">
    <source>
        <dbReference type="SMART" id="SM00587"/>
    </source>
</evidence>
<dbReference type="InterPro" id="IPR011009">
    <property type="entry name" value="Kinase-like_dom_sf"/>
</dbReference>
<accession>A0A0K8UV72</accession>
<evidence type="ECO:0000313" key="2">
    <source>
        <dbReference type="EMBL" id="JAI30577.1"/>
    </source>
</evidence>
<dbReference type="InterPro" id="IPR004119">
    <property type="entry name" value="EcKL"/>
</dbReference>
<dbReference type="OrthoDB" id="191037at2759"/>
<dbReference type="PANTHER" id="PTHR11012:SF55">
    <property type="entry name" value="BHLH DOMAIN-CONTAINING PROTEIN"/>
    <property type="match status" value="1"/>
</dbReference>